<evidence type="ECO:0000256" key="6">
    <source>
        <dbReference type="ARBA" id="ARBA00023002"/>
    </source>
</evidence>
<comment type="cofactor">
    <cofactor evidence="10 13">
        <name>heme b</name>
        <dbReference type="ChEBI" id="CHEBI:60344"/>
    </cofactor>
    <text evidence="10 13">Binds 1 heme b (iron(II)-protoporphyrin IX) group per subunit.</text>
</comment>
<feature type="disulfide bond" evidence="12">
    <location>
        <begin position="83"/>
        <end position="88"/>
    </location>
</feature>
<feature type="binding site" description="axial binding residue" evidence="10">
    <location>
        <position position="221"/>
    </location>
    <ligand>
        <name>heme b</name>
        <dbReference type="ChEBI" id="CHEBI:60344"/>
    </ligand>
    <ligandPart>
        <name>Fe</name>
        <dbReference type="ChEBI" id="CHEBI:18248"/>
    </ligandPart>
</feature>
<keyword evidence="3 13" id="KW-0575">Peroxidase</keyword>
<dbReference type="InterPro" id="IPR000823">
    <property type="entry name" value="Peroxidase_pln"/>
</dbReference>
<evidence type="ECO:0000256" key="8">
    <source>
        <dbReference type="ARBA" id="ARBA00023157"/>
    </source>
</evidence>
<dbReference type="OMA" id="KFCPGTV"/>
<feature type="binding site" evidence="10">
    <location>
        <position position="85"/>
    </location>
    <ligand>
        <name>Ca(2+)</name>
        <dbReference type="ChEBI" id="CHEBI:29108"/>
        <label>1</label>
    </ligand>
</feature>
<keyword evidence="7 10" id="KW-0408">Iron</keyword>
<feature type="binding site" evidence="10">
    <location>
        <position position="89"/>
    </location>
    <ligand>
        <name>Ca(2+)</name>
        <dbReference type="ChEBI" id="CHEBI:29108"/>
        <label>1</label>
    </ligand>
</feature>
<dbReference type="GO" id="GO:0005576">
    <property type="term" value="C:extracellular region"/>
    <property type="evidence" value="ECO:0007669"/>
    <property type="project" value="UniProtKB-SubCell"/>
</dbReference>
<dbReference type="AlphaFoldDB" id="A0A4Y7JPC1"/>
<dbReference type="Gene3D" id="1.10.420.10">
    <property type="entry name" value="Peroxidase, domain 2"/>
    <property type="match status" value="1"/>
</dbReference>
<evidence type="ECO:0000256" key="9">
    <source>
        <dbReference type="PIRSR" id="PIRSR600823-1"/>
    </source>
</evidence>
<comment type="cofactor">
    <cofactor evidence="10 13">
        <name>Ca(2+)</name>
        <dbReference type="ChEBI" id="CHEBI:29108"/>
    </cofactor>
    <text evidence="10 13">Binds 2 calcium ions per subunit.</text>
</comment>
<keyword evidence="10 13" id="KW-0106">Calcium</keyword>
<feature type="disulfide bond" evidence="12">
    <location>
        <begin position="228"/>
        <end position="262"/>
    </location>
</feature>
<proteinExistence type="inferred from homology"/>
<evidence type="ECO:0000256" key="2">
    <source>
        <dbReference type="ARBA" id="ARBA00006873"/>
    </source>
</evidence>
<feature type="disulfide bond" evidence="12">
    <location>
        <begin position="50"/>
        <end position="126"/>
    </location>
</feature>
<feature type="binding site" evidence="10">
    <location>
        <position position="222"/>
    </location>
    <ligand>
        <name>Ca(2+)</name>
        <dbReference type="ChEBI" id="CHEBI:29108"/>
        <label>2</label>
    </ligand>
</feature>
<feature type="binding site" evidence="10">
    <location>
        <position position="278"/>
    </location>
    <ligand>
        <name>Ca(2+)</name>
        <dbReference type="ChEBI" id="CHEBI:29108"/>
        <label>2</label>
    </ligand>
</feature>
<reference evidence="15 16" key="1">
    <citation type="journal article" date="2018" name="Science">
        <title>The opium poppy genome and morphinan production.</title>
        <authorList>
            <person name="Guo L."/>
            <person name="Winzer T."/>
            <person name="Yang X."/>
            <person name="Li Y."/>
            <person name="Ning Z."/>
            <person name="He Z."/>
            <person name="Teodor R."/>
            <person name="Lu Y."/>
            <person name="Bowser T.A."/>
            <person name="Graham I.A."/>
            <person name="Ye K."/>
        </authorList>
    </citation>
    <scope>NUCLEOTIDE SEQUENCE [LARGE SCALE GENOMIC DNA]</scope>
    <source>
        <strain evidence="16">cv. HN1</strain>
        <tissue evidence="15">Leaves</tissue>
    </source>
</reference>
<dbReference type="InterPro" id="IPR019793">
    <property type="entry name" value="Peroxidases_heam-ligand_BS"/>
</dbReference>
<dbReference type="InterPro" id="IPR010255">
    <property type="entry name" value="Haem_peroxidase_sf"/>
</dbReference>
<dbReference type="GO" id="GO:0020037">
    <property type="term" value="F:heme binding"/>
    <property type="evidence" value="ECO:0007669"/>
    <property type="project" value="UniProtKB-UniRule"/>
</dbReference>
<dbReference type="STRING" id="3469.A0A4Y7JPC1"/>
<keyword evidence="4 13" id="KW-0349">Heme</keyword>
<feature type="binding site" evidence="10">
    <location>
        <position position="275"/>
    </location>
    <ligand>
        <name>Ca(2+)</name>
        <dbReference type="ChEBI" id="CHEBI:29108"/>
        <label>2</label>
    </ligand>
</feature>
<feature type="binding site" evidence="10">
    <location>
        <position position="91"/>
    </location>
    <ligand>
        <name>Ca(2+)</name>
        <dbReference type="ChEBI" id="CHEBI:29108"/>
        <label>1</label>
    </ligand>
</feature>
<keyword evidence="8 12" id="KW-1015">Disulfide bond</keyword>
<sequence length="356" mass="38698">MASRLPIDNYTWIRPSTQLKIAVIFVYIFLISSPSSSSGDLFVNFYQTSCPGAEFMVRNTVRAASNNDPTIPGKLLRLLFHDCIVEGCDGSVLLDGKETEKSDPANTSLGGFAVVAAAKELLELFCPSTVSCADIITLAARDAVAIEFLWDVTISPDMSVCVQFGGPSVEVPTGRRDAKVSLASNVRPNMVDTSFTMDQMTQLFTSKGLSLDDLVVLSGAHTIGAAHCNAFSDRFQENSKGELTLADKALDKVFASELMKRCPASASASITVNNDPGTSFVFDNQYYKNLIAHKGLFQSDSVLFSDARTKKLVEELSDNQDTFFQKWGDSFVRLSSVGVKTGDQGEIRRSCNVINQ</sequence>
<dbReference type="GO" id="GO:0042744">
    <property type="term" value="P:hydrogen peroxide catabolic process"/>
    <property type="evidence" value="ECO:0007669"/>
    <property type="project" value="UniProtKB-KW"/>
</dbReference>
<feature type="site" description="Transition state stabilizer" evidence="11">
    <location>
        <position position="77"/>
    </location>
</feature>
<gene>
    <name evidence="15" type="ORF">C5167_023630</name>
</gene>
<dbReference type="EMBL" id="CM010719">
    <property type="protein sequence ID" value="RZC61872.1"/>
    <property type="molecule type" value="Genomic_DNA"/>
</dbReference>
<name>A0A4Y7JPC1_PAPSO</name>
<comment type="catalytic activity">
    <reaction evidence="1 13">
        <text>2 a phenolic donor + H2O2 = 2 a phenolic radical donor + 2 H2O</text>
        <dbReference type="Rhea" id="RHEA:56136"/>
        <dbReference type="ChEBI" id="CHEBI:15377"/>
        <dbReference type="ChEBI" id="CHEBI:16240"/>
        <dbReference type="ChEBI" id="CHEBI:139520"/>
        <dbReference type="ChEBI" id="CHEBI:139521"/>
        <dbReference type="EC" id="1.11.1.7"/>
    </reaction>
</comment>
<dbReference type="PRINTS" id="PR00458">
    <property type="entry name" value="PEROXIDASE"/>
</dbReference>
<dbReference type="SUPFAM" id="SSF48113">
    <property type="entry name" value="Heme-dependent peroxidases"/>
    <property type="match status" value="1"/>
</dbReference>
<evidence type="ECO:0000256" key="5">
    <source>
        <dbReference type="ARBA" id="ARBA00022723"/>
    </source>
</evidence>
<organism evidence="15 16">
    <name type="scientific">Papaver somniferum</name>
    <name type="common">Opium poppy</name>
    <dbReference type="NCBI Taxonomy" id="3469"/>
    <lineage>
        <taxon>Eukaryota</taxon>
        <taxon>Viridiplantae</taxon>
        <taxon>Streptophyta</taxon>
        <taxon>Embryophyta</taxon>
        <taxon>Tracheophyta</taxon>
        <taxon>Spermatophyta</taxon>
        <taxon>Magnoliopsida</taxon>
        <taxon>Ranunculales</taxon>
        <taxon>Papaveraceae</taxon>
        <taxon>Papaveroideae</taxon>
        <taxon>Papaver</taxon>
    </lineage>
</organism>
<dbReference type="InterPro" id="IPR033905">
    <property type="entry name" value="Secretory_peroxidase"/>
</dbReference>
<keyword evidence="13" id="KW-0376">Hydrogen peroxide</keyword>
<dbReference type="Pfam" id="PF00141">
    <property type="entry name" value="peroxidase"/>
    <property type="match status" value="1"/>
</dbReference>
<dbReference type="PROSITE" id="PS50873">
    <property type="entry name" value="PEROXIDASE_4"/>
    <property type="match status" value="1"/>
</dbReference>
<feature type="disulfide bond" evidence="12">
    <location>
        <begin position="132"/>
        <end position="351"/>
    </location>
</feature>
<comment type="similarity">
    <text evidence="13">Belongs to the peroxidase family. Classical plant (class III) peroxidase subfamily.</text>
</comment>
<dbReference type="PANTHER" id="PTHR31517:SF17">
    <property type="entry name" value="PEROXIDASE 6"/>
    <property type="match status" value="1"/>
</dbReference>
<comment type="similarity">
    <text evidence="2">Belongs to the peroxidase family. Ascorbate peroxidase subfamily.</text>
</comment>
<feature type="binding site" evidence="10">
    <location>
        <position position="82"/>
    </location>
    <ligand>
        <name>Ca(2+)</name>
        <dbReference type="ChEBI" id="CHEBI:29108"/>
        <label>1</label>
    </ligand>
</feature>
<evidence type="ECO:0000256" key="12">
    <source>
        <dbReference type="PIRSR" id="PIRSR600823-5"/>
    </source>
</evidence>
<protein>
    <recommendedName>
        <fullName evidence="13">Peroxidase</fullName>
        <ecNumber evidence="13">1.11.1.7</ecNumber>
    </recommendedName>
</protein>
<dbReference type="Gene3D" id="1.10.520.10">
    <property type="match status" value="1"/>
</dbReference>
<feature type="binding site" evidence="10">
    <location>
        <position position="100"/>
    </location>
    <ligand>
        <name>Ca(2+)</name>
        <dbReference type="ChEBI" id="CHEBI:29108"/>
        <label>1</label>
    </ligand>
</feature>
<dbReference type="PROSITE" id="PS00435">
    <property type="entry name" value="PEROXIDASE_1"/>
    <property type="match status" value="1"/>
</dbReference>
<accession>A0A4Y7JPC1</accession>
<evidence type="ECO:0000256" key="4">
    <source>
        <dbReference type="ARBA" id="ARBA00022617"/>
    </source>
</evidence>
<keyword evidence="6 13" id="KW-0560">Oxidoreductase</keyword>
<dbReference type="GO" id="GO:0140825">
    <property type="term" value="F:lactoperoxidase activity"/>
    <property type="evidence" value="ECO:0007669"/>
    <property type="project" value="UniProtKB-EC"/>
</dbReference>
<evidence type="ECO:0000256" key="10">
    <source>
        <dbReference type="PIRSR" id="PIRSR600823-3"/>
    </source>
</evidence>
<dbReference type="FunFam" id="1.10.420.10:FF:000001">
    <property type="entry name" value="Peroxidase"/>
    <property type="match status" value="1"/>
</dbReference>
<evidence type="ECO:0000256" key="1">
    <source>
        <dbReference type="ARBA" id="ARBA00000189"/>
    </source>
</evidence>
<keyword evidence="16" id="KW-1185">Reference proteome</keyword>
<feature type="active site" description="Proton acceptor" evidence="9">
    <location>
        <position position="81"/>
    </location>
</feature>
<dbReference type="Proteomes" id="UP000316621">
    <property type="component" value="Chromosome 5"/>
</dbReference>
<dbReference type="EC" id="1.11.1.7" evidence="13"/>
<evidence type="ECO:0000256" key="7">
    <source>
        <dbReference type="ARBA" id="ARBA00023004"/>
    </source>
</evidence>
<comment type="function">
    <text evidence="13">Removal of H(2)O(2), oxidation of toxic reductants, biosynthesis and degradation of lignin, suberization, auxin catabolism, response to environmental stresses such as wounding, pathogen attack and oxidative stress.</text>
</comment>
<comment type="subcellular location">
    <subcellularLocation>
        <location evidence="13">Secreted</location>
    </subcellularLocation>
</comment>
<evidence type="ECO:0000313" key="15">
    <source>
        <dbReference type="EMBL" id="RZC61872.1"/>
    </source>
</evidence>
<evidence type="ECO:0000313" key="16">
    <source>
        <dbReference type="Proteomes" id="UP000316621"/>
    </source>
</evidence>
<feature type="domain" description="Plant heme peroxidase family profile" evidence="14">
    <location>
        <begin position="40"/>
        <end position="355"/>
    </location>
</feature>
<evidence type="ECO:0000256" key="13">
    <source>
        <dbReference type="RuleBase" id="RU362060"/>
    </source>
</evidence>
<dbReference type="PRINTS" id="PR00461">
    <property type="entry name" value="PLPEROXIDASE"/>
</dbReference>
<feature type="binding site" evidence="10">
    <location>
        <position position="87"/>
    </location>
    <ligand>
        <name>Ca(2+)</name>
        <dbReference type="ChEBI" id="CHEBI:29108"/>
        <label>1</label>
    </ligand>
</feature>
<keyword evidence="13" id="KW-0964">Secreted</keyword>
<evidence type="ECO:0000259" key="14">
    <source>
        <dbReference type="PROSITE" id="PS50873"/>
    </source>
</evidence>
<dbReference type="PANTHER" id="PTHR31517">
    <property type="match status" value="1"/>
</dbReference>
<keyword evidence="5 10" id="KW-0479">Metal-binding</keyword>
<dbReference type="GO" id="GO:0046872">
    <property type="term" value="F:metal ion binding"/>
    <property type="evidence" value="ECO:0007669"/>
    <property type="project" value="UniProtKB-UniRule"/>
</dbReference>
<dbReference type="GO" id="GO:0006979">
    <property type="term" value="P:response to oxidative stress"/>
    <property type="evidence" value="ECO:0007669"/>
    <property type="project" value="UniProtKB-UniRule"/>
</dbReference>
<dbReference type="Gramene" id="RZC61872">
    <property type="protein sequence ID" value="RZC61872"/>
    <property type="gene ID" value="C5167_023630"/>
</dbReference>
<feature type="binding site" evidence="10">
    <location>
        <position position="283"/>
    </location>
    <ligand>
        <name>Ca(2+)</name>
        <dbReference type="ChEBI" id="CHEBI:29108"/>
        <label>2</label>
    </ligand>
</feature>
<evidence type="ECO:0000256" key="11">
    <source>
        <dbReference type="PIRSR" id="PIRSR600823-4"/>
    </source>
</evidence>
<evidence type="ECO:0000256" key="3">
    <source>
        <dbReference type="ARBA" id="ARBA00022559"/>
    </source>
</evidence>
<dbReference type="CDD" id="cd00693">
    <property type="entry name" value="secretory_peroxidase"/>
    <property type="match status" value="1"/>
</dbReference>
<dbReference type="InterPro" id="IPR002016">
    <property type="entry name" value="Haem_peroxidase"/>
</dbReference>